<dbReference type="InParanoid" id="A0A1B4XHH5"/>
<gene>
    <name evidence="6" type="ORF">SCL_1948</name>
</gene>
<dbReference type="Pfam" id="PF02535">
    <property type="entry name" value="Zip"/>
    <property type="match status" value="1"/>
</dbReference>
<evidence type="ECO:0000256" key="2">
    <source>
        <dbReference type="ARBA" id="ARBA00022692"/>
    </source>
</evidence>
<evidence type="ECO:0000256" key="4">
    <source>
        <dbReference type="ARBA" id="ARBA00023136"/>
    </source>
</evidence>
<name>A0A1B4XHH5_9GAMM</name>
<evidence type="ECO:0000256" key="1">
    <source>
        <dbReference type="ARBA" id="ARBA00004141"/>
    </source>
</evidence>
<keyword evidence="2 5" id="KW-0812">Transmembrane</keyword>
<proteinExistence type="predicted"/>
<keyword evidence="7" id="KW-1185">Reference proteome</keyword>
<keyword evidence="3 5" id="KW-1133">Transmembrane helix</keyword>
<sequence length="260" mass="27691">MDSLILWIILFTALGGVLSVFAAAAFLLVPEATRTRLLSPMVSFAIGALLGASFLALLPHAFETPGVDVHRVALTVLCGILVFFLLEKMVIWRHCHTHDCEAHVPDVDRARHAATGNLILIGDGIHNMVDGVLIAAAFLTDIHLGIITSIAVIAHEIPQELGDFAILLHSGFSRARALAYNALTGLTTIVGGVVAYFSLSLAEQLVPYVLAVAASSFIYIAVADLIPGLHKRPEFSATVQQIALIALGVVVIFLAHSTLH</sequence>
<dbReference type="PANTHER" id="PTHR16950">
    <property type="entry name" value="ZINC TRANSPORTER SLC39A7 HISTIDINE-RICH MEMBRANE PROTEIN KE4"/>
    <property type="match status" value="1"/>
</dbReference>
<dbReference type="OrthoDB" id="9806593at2"/>
<dbReference type="PANTHER" id="PTHR16950:SF16">
    <property type="entry name" value="ZINC TRANSPORTER ZIP13"/>
    <property type="match status" value="1"/>
</dbReference>
<dbReference type="GO" id="GO:0046873">
    <property type="term" value="F:metal ion transmembrane transporter activity"/>
    <property type="evidence" value="ECO:0007669"/>
    <property type="project" value="InterPro"/>
</dbReference>
<dbReference type="KEGG" id="slim:SCL_1948"/>
<keyword evidence="4 5" id="KW-0472">Membrane</keyword>
<feature type="transmembrane region" description="Helical" evidence="5">
    <location>
        <begin position="238"/>
        <end position="259"/>
    </location>
</feature>
<feature type="transmembrane region" description="Helical" evidence="5">
    <location>
        <begin position="178"/>
        <end position="199"/>
    </location>
</feature>
<dbReference type="AlphaFoldDB" id="A0A1B4XHH5"/>
<evidence type="ECO:0000313" key="6">
    <source>
        <dbReference type="EMBL" id="BAV34239.1"/>
    </source>
</evidence>
<dbReference type="EMBL" id="AP014879">
    <property type="protein sequence ID" value="BAV34239.1"/>
    <property type="molecule type" value="Genomic_DNA"/>
</dbReference>
<feature type="transmembrane region" description="Helical" evidence="5">
    <location>
        <begin position="41"/>
        <end position="62"/>
    </location>
</feature>
<feature type="transmembrane region" description="Helical" evidence="5">
    <location>
        <begin position="68"/>
        <end position="86"/>
    </location>
</feature>
<dbReference type="Proteomes" id="UP000243180">
    <property type="component" value="Chromosome"/>
</dbReference>
<dbReference type="RefSeq" id="WP_096361005.1">
    <property type="nucleotide sequence ID" value="NZ_AP014879.1"/>
</dbReference>
<feature type="transmembrane region" description="Helical" evidence="5">
    <location>
        <begin position="205"/>
        <end position="226"/>
    </location>
</feature>
<evidence type="ECO:0000256" key="5">
    <source>
        <dbReference type="SAM" id="Phobius"/>
    </source>
</evidence>
<dbReference type="FunCoup" id="A0A1B4XHH5">
    <property type="interactions" value="254"/>
</dbReference>
<comment type="subcellular location">
    <subcellularLocation>
        <location evidence="1">Membrane</location>
        <topology evidence="1">Multi-pass membrane protein</topology>
    </subcellularLocation>
</comment>
<organism evidence="6 7">
    <name type="scientific">Sulfuricaulis limicola</name>
    <dbReference type="NCBI Taxonomy" id="1620215"/>
    <lineage>
        <taxon>Bacteria</taxon>
        <taxon>Pseudomonadati</taxon>
        <taxon>Pseudomonadota</taxon>
        <taxon>Gammaproteobacteria</taxon>
        <taxon>Acidiferrobacterales</taxon>
        <taxon>Acidiferrobacteraceae</taxon>
        <taxon>Sulfuricaulis</taxon>
    </lineage>
</organism>
<dbReference type="GO" id="GO:0016020">
    <property type="term" value="C:membrane"/>
    <property type="evidence" value="ECO:0007669"/>
    <property type="project" value="UniProtKB-SubCell"/>
</dbReference>
<dbReference type="InterPro" id="IPR003689">
    <property type="entry name" value="ZIP"/>
</dbReference>
<feature type="transmembrane region" description="Helical" evidence="5">
    <location>
        <begin position="6"/>
        <end position="29"/>
    </location>
</feature>
<accession>A0A1B4XHH5</accession>
<reference evidence="6 7" key="1">
    <citation type="submission" date="2015-05" db="EMBL/GenBank/DDBJ databases">
        <title>Complete genome sequence of a sulfur-oxidizing gammaproteobacterium strain HA5.</title>
        <authorList>
            <person name="Miura A."/>
            <person name="Kojima H."/>
            <person name="Fukui M."/>
        </authorList>
    </citation>
    <scope>NUCLEOTIDE SEQUENCE [LARGE SCALE GENOMIC DNA]</scope>
    <source>
        <strain evidence="6 7">HA5</strain>
    </source>
</reference>
<protein>
    <submittedName>
        <fullName evidence="6">Zinc/iron permease</fullName>
    </submittedName>
</protein>
<evidence type="ECO:0000256" key="3">
    <source>
        <dbReference type="ARBA" id="ARBA00022989"/>
    </source>
</evidence>
<evidence type="ECO:0000313" key="7">
    <source>
        <dbReference type="Proteomes" id="UP000243180"/>
    </source>
</evidence>